<dbReference type="EMBL" id="CAADIL010000018">
    <property type="protein sequence ID" value="VFR74252.1"/>
    <property type="molecule type" value="Genomic_DNA"/>
</dbReference>
<protein>
    <submittedName>
        <fullName evidence="5">Enoyl-[acyl-carrier-protein] reductase [NADPH]</fullName>
        <ecNumber evidence="5">1.3.1.10</ecNumber>
    </submittedName>
</protein>
<accession>A0A484TG68</accession>
<dbReference type="SUPFAM" id="SSF51735">
    <property type="entry name" value="NAD(P)-binding Rossmann-fold domains"/>
    <property type="match status" value="1"/>
</dbReference>
<dbReference type="InterPro" id="IPR006311">
    <property type="entry name" value="TAT_signal"/>
</dbReference>
<dbReference type="PANTHER" id="PTHR48107">
    <property type="entry name" value="NADPH-DEPENDENT ALDEHYDE REDUCTASE-LIKE PROTEIN, CHLOROPLASTIC-RELATED"/>
    <property type="match status" value="1"/>
</dbReference>
<dbReference type="InterPro" id="IPR036291">
    <property type="entry name" value="NAD(P)-bd_dom_sf"/>
</dbReference>
<dbReference type="FunFam" id="3.40.50.720:FF:000084">
    <property type="entry name" value="Short-chain dehydrogenase reductase"/>
    <property type="match status" value="1"/>
</dbReference>
<dbReference type="PANTHER" id="PTHR48107:SF7">
    <property type="entry name" value="RE15974P"/>
    <property type="match status" value="1"/>
</dbReference>
<dbReference type="PRINTS" id="PR00081">
    <property type="entry name" value="GDHRDH"/>
</dbReference>
<evidence type="ECO:0000259" key="3">
    <source>
        <dbReference type="SMART" id="SM00822"/>
    </source>
</evidence>
<gene>
    <name evidence="4" type="ORF">ANDA3_3129</name>
    <name evidence="5" type="ORF">DAR2_2996</name>
    <name evidence="6" type="ORF">DAR3_2995</name>
</gene>
<proteinExistence type="inferred from homology"/>
<sequence>MYSTFRCLLPKRECHFYPASSHKTRSSHASPPLPSPARRQLLAAASLTTAAVATGAAAPALAATAQAGKQAPGAGKAALVTGSSRGIGAATVRRLAQDGYAVTVNYLRSRDLAERVAADIRAAGGQAIVVQADVSDPAAVRRLFDATEKAHGGVDVVVSNAGIMRLAPFGDMSDTDFDEMMAVNVKGSFNVLREAARRVRDHGRIIALSSSITRMRTPTYGPYAASKGAQDLYASVLAKELAGRMVSVNAIAPGVVNTPLFTDGKTPEQIAGFAQRTPHRRLGEPEDIANTIAALCATDGWWVSGQTVFANGGIV</sequence>
<evidence type="ECO:0000313" key="5">
    <source>
        <dbReference type="EMBL" id="VFR74252.1"/>
    </source>
</evidence>
<dbReference type="PROSITE" id="PS51318">
    <property type="entry name" value="TAT"/>
    <property type="match status" value="1"/>
</dbReference>
<evidence type="ECO:0000313" key="4">
    <source>
        <dbReference type="EMBL" id="VFR20502.1"/>
    </source>
</evidence>
<feature type="domain" description="Ketoreductase" evidence="3">
    <location>
        <begin position="76"/>
        <end position="254"/>
    </location>
</feature>
<dbReference type="EMBL" id="CAADIC010000001">
    <property type="protein sequence ID" value="VFR20502.1"/>
    <property type="molecule type" value="Genomic_DNA"/>
</dbReference>
<dbReference type="EMBL" id="CAADIJ010000026">
    <property type="protein sequence ID" value="VFR85459.1"/>
    <property type="molecule type" value="Genomic_DNA"/>
</dbReference>
<dbReference type="GO" id="GO:0141148">
    <property type="term" value="F:enoyl-[acyl-carrier-protein] reductase (NADPH) activity"/>
    <property type="evidence" value="ECO:0007669"/>
    <property type="project" value="UniProtKB-EC"/>
</dbReference>
<dbReference type="GO" id="GO:0016614">
    <property type="term" value="F:oxidoreductase activity, acting on CH-OH group of donors"/>
    <property type="evidence" value="ECO:0007669"/>
    <property type="project" value="UniProtKB-ARBA"/>
</dbReference>
<dbReference type="AlphaFoldDB" id="A0A484TG68"/>
<evidence type="ECO:0000256" key="2">
    <source>
        <dbReference type="ARBA" id="ARBA00023002"/>
    </source>
</evidence>
<dbReference type="PRINTS" id="PR00080">
    <property type="entry name" value="SDRFAMILY"/>
</dbReference>
<dbReference type="EC" id="1.3.1.10" evidence="5"/>
<dbReference type="Pfam" id="PF13561">
    <property type="entry name" value="adh_short_C2"/>
    <property type="match status" value="1"/>
</dbReference>
<reference evidence="5" key="1">
    <citation type="submission" date="2019-03" db="EMBL/GenBank/DDBJ databases">
        <authorList>
            <person name="Danneels B."/>
        </authorList>
    </citation>
    <scope>NUCLEOTIDE SEQUENCE</scope>
</reference>
<keyword evidence="2 5" id="KW-0560">Oxidoreductase</keyword>
<dbReference type="InterPro" id="IPR057326">
    <property type="entry name" value="KR_dom"/>
</dbReference>
<organism evidence="5">
    <name type="scientific">plant metagenome</name>
    <dbReference type="NCBI Taxonomy" id="1297885"/>
    <lineage>
        <taxon>unclassified sequences</taxon>
        <taxon>metagenomes</taxon>
        <taxon>organismal metagenomes</taxon>
    </lineage>
</organism>
<dbReference type="SMART" id="SM00822">
    <property type="entry name" value="PKS_KR"/>
    <property type="match status" value="1"/>
</dbReference>
<name>A0A484TG68_9ZZZZ</name>
<comment type="similarity">
    <text evidence="1">Belongs to the short-chain dehydrogenases/reductases (SDR) family.</text>
</comment>
<evidence type="ECO:0000313" key="6">
    <source>
        <dbReference type="EMBL" id="VFR85459.1"/>
    </source>
</evidence>
<dbReference type="CDD" id="cd05362">
    <property type="entry name" value="THN_reductase-like_SDR_c"/>
    <property type="match status" value="1"/>
</dbReference>
<evidence type="ECO:0000256" key="1">
    <source>
        <dbReference type="ARBA" id="ARBA00006484"/>
    </source>
</evidence>
<dbReference type="Gene3D" id="3.40.50.720">
    <property type="entry name" value="NAD(P)-binding Rossmann-like Domain"/>
    <property type="match status" value="1"/>
</dbReference>
<dbReference type="InterPro" id="IPR002347">
    <property type="entry name" value="SDR_fam"/>
</dbReference>